<dbReference type="EMBL" id="SRLO01000048">
    <property type="protein sequence ID" value="TNN81217.1"/>
    <property type="molecule type" value="Genomic_DNA"/>
</dbReference>
<dbReference type="AlphaFoldDB" id="A0A4Z2ITZ3"/>
<name>A0A4Z2ITZ3_9TELE</name>
<organism evidence="1 2">
    <name type="scientific">Liparis tanakae</name>
    <name type="common">Tanaka's snailfish</name>
    <dbReference type="NCBI Taxonomy" id="230148"/>
    <lineage>
        <taxon>Eukaryota</taxon>
        <taxon>Metazoa</taxon>
        <taxon>Chordata</taxon>
        <taxon>Craniata</taxon>
        <taxon>Vertebrata</taxon>
        <taxon>Euteleostomi</taxon>
        <taxon>Actinopterygii</taxon>
        <taxon>Neopterygii</taxon>
        <taxon>Teleostei</taxon>
        <taxon>Neoteleostei</taxon>
        <taxon>Acanthomorphata</taxon>
        <taxon>Eupercaria</taxon>
        <taxon>Perciformes</taxon>
        <taxon>Cottioidei</taxon>
        <taxon>Cottales</taxon>
        <taxon>Liparidae</taxon>
        <taxon>Liparis</taxon>
    </lineage>
</organism>
<evidence type="ECO:0000313" key="2">
    <source>
        <dbReference type="Proteomes" id="UP000314294"/>
    </source>
</evidence>
<dbReference type="Proteomes" id="UP000314294">
    <property type="component" value="Unassembled WGS sequence"/>
</dbReference>
<accession>A0A4Z2ITZ3</accession>
<protein>
    <submittedName>
        <fullName evidence="1">Uncharacterized protein</fullName>
    </submittedName>
</protein>
<sequence length="210" mass="23098">MQVGVSPARVSADAVQADHAAAFVGELQGLCSAHRLEERIQIPLQLGHEGIVISTSEGTEKGTHAVQYFTWKTLNRRTHRTRVEAAAGCLRCYKGSLRSSMVVIGLNWWIPPSVGHRQILSASPQMISKTCPHVRRLFLCWMCGWTLPVRIGPNVEAGHIRPVGLSLRTTGRLSVDGQWVCLFGEQPADSQSSPPEGLKEGRKSITIIYH</sequence>
<comment type="caution">
    <text evidence="1">The sequence shown here is derived from an EMBL/GenBank/DDBJ whole genome shotgun (WGS) entry which is preliminary data.</text>
</comment>
<reference evidence="1 2" key="1">
    <citation type="submission" date="2019-03" db="EMBL/GenBank/DDBJ databases">
        <title>First draft genome of Liparis tanakae, snailfish: a comprehensive survey of snailfish specific genes.</title>
        <authorList>
            <person name="Kim W."/>
            <person name="Song I."/>
            <person name="Jeong J.-H."/>
            <person name="Kim D."/>
            <person name="Kim S."/>
            <person name="Ryu S."/>
            <person name="Song J.Y."/>
            <person name="Lee S.K."/>
        </authorList>
    </citation>
    <scope>NUCLEOTIDE SEQUENCE [LARGE SCALE GENOMIC DNA]</scope>
    <source>
        <tissue evidence="1">Muscle</tissue>
    </source>
</reference>
<gene>
    <name evidence="1" type="ORF">EYF80_008551</name>
</gene>
<keyword evidence="2" id="KW-1185">Reference proteome</keyword>
<evidence type="ECO:0000313" key="1">
    <source>
        <dbReference type="EMBL" id="TNN81217.1"/>
    </source>
</evidence>
<proteinExistence type="predicted"/>